<sequence>MDRRRHILRWAVLLASLWGGNLVLASDQEQELGVVVDQTVTPIGKRFYQQFAYQRHYLYPDTPFSVSIYEQPSARSGSIITIKGADTQITRFVLSFASNWEDARVQGLVQSVENQVRRLKLLNALVDNPDLAKDGY</sequence>
<dbReference type="RefSeq" id="WP_035230123.1">
    <property type="nucleotide sequence ID" value="NZ_ARXV01000002.1"/>
</dbReference>
<dbReference type="Pfam" id="PF10627">
    <property type="entry name" value="CsgE"/>
    <property type="match status" value="1"/>
</dbReference>
<dbReference type="PATRIC" id="fig|1177154.3.peg.453"/>
<evidence type="ECO:0000256" key="2">
    <source>
        <dbReference type="ARBA" id="ARBA00014024"/>
    </source>
</evidence>
<evidence type="ECO:0000256" key="3">
    <source>
        <dbReference type="ARBA" id="ARBA00022729"/>
    </source>
</evidence>
<dbReference type="EMBL" id="ARXV01000002">
    <property type="protein sequence ID" value="KGD65976.1"/>
    <property type="molecule type" value="Genomic_DNA"/>
</dbReference>
<dbReference type="AlphaFoldDB" id="A0A095SMS6"/>
<dbReference type="eggNOG" id="ENOG502ZPXX">
    <property type="taxonomic scope" value="Bacteria"/>
</dbReference>
<evidence type="ECO:0000256" key="1">
    <source>
        <dbReference type="ARBA" id="ARBA00003989"/>
    </source>
</evidence>
<protein>
    <recommendedName>
        <fullName evidence="2">Curli production assembly/transport component CsgE</fullName>
    </recommendedName>
</protein>
<reference evidence="4 5" key="1">
    <citation type="submission" date="2012-09" db="EMBL/GenBank/DDBJ databases">
        <title>Genome Sequence of alkane-degrading Bacterium Alcanivorax sp. 19-m-6.</title>
        <authorList>
            <person name="Lai Q."/>
            <person name="Shao Z."/>
        </authorList>
    </citation>
    <scope>NUCLEOTIDE SEQUENCE [LARGE SCALE GENOMIC DNA]</scope>
    <source>
        <strain evidence="4 5">19-m-6</strain>
    </source>
</reference>
<name>A0A095SMS6_9GAMM</name>
<dbReference type="OrthoDB" id="6869495at2"/>
<dbReference type="InterPro" id="IPR018900">
    <property type="entry name" value="Curli_CsgE"/>
</dbReference>
<dbReference type="STRING" id="1177154.Y5S_00448"/>
<keyword evidence="3" id="KW-0732">Signal</keyword>
<accession>A0A095SMS6</accession>
<dbReference type="Proteomes" id="UP000029444">
    <property type="component" value="Unassembled WGS sequence"/>
</dbReference>
<gene>
    <name evidence="4" type="ORF">Y5S_00448</name>
</gene>
<proteinExistence type="predicted"/>
<comment type="function">
    <text evidence="1">May be involved in the biogenesis of curli organelles.</text>
</comment>
<comment type="caution">
    <text evidence="4">The sequence shown here is derived from an EMBL/GenBank/DDBJ whole genome shotgun (WGS) entry which is preliminary data.</text>
</comment>
<keyword evidence="5" id="KW-1185">Reference proteome</keyword>
<evidence type="ECO:0000313" key="5">
    <source>
        <dbReference type="Proteomes" id="UP000029444"/>
    </source>
</evidence>
<organism evidence="4 5">
    <name type="scientific">Alcanivorax nanhaiticus</name>
    <dbReference type="NCBI Taxonomy" id="1177154"/>
    <lineage>
        <taxon>Bacteria</taxon>
        <taxon>Pseudomonadati</taxon>
        <taxon>Pseudomonadota</taxon>
        <taxon>Gammaproteobacteria</taxon>
        <taxon>Oceanospirillales</taxon>
        <taxon>Alcanivoracaceae</taxon>
        <taxon>Alcanivorax</taxon>
    </lineage>
</organism>
<evidence type="ECO:0000313" key="4">
    <source>
        <dbReference type="EMBL" id="KGD65976.1"/>
    </source>
</evidence>